<keyword evidence="3" id="KW-0677">Repeat</keyword>
<dbReference type="PANTHER" id="PTHR24113:SF12">
    <property type="entry name" value="RAN GTPASE-ACTIVATING PROTEIN 1"/>
    <property type="match status" value="1"/>
</dbReference>
<comment type="caution">
    <text evidence="5">The sequence shown here is derived from an EMBL/GenBank/DDBJ whole genome shotgun (WGS) entry which is preliminary data.</text>
</comment>
<protein>
    <submittedName>
        <fullName evidence="5">Uncharacterized protein</fullName>
    </submittedName>
</protein>
<keyword evidence="2" id="KW-0433">Leucine-rich repeat</keyword>
<reference evidence="5" key="1">
    <citation type="submission" date="2023-10" db="EMBL/GenBank/DDBJ databases">
        <authorList>
            <person name="Chen Y."/>
            <person name="Shah S."/>
            <person name="Dougan E. K."/>
            <person name="Thang M."/>
            <person name="Chan C."/>
        </authorList>
    </citation>
    <scope>NUCLEOTIDE SEQUENCE [LARGE SCALE GENOMIC DNA]</scope>
</reference>
<dbReference type="InterPro" id="IPR032675">
    <property type="entry name" value="LRR_dom_sf"/>
</dbReference>
<feature type="non-terminal residue" evidence="5">
    <location>
        <position position="1"/>
    </location>
</feature>
<dbReference type="InterPro" id="IPR027038">
    <property type="entry name" value="RanGap"/>
</dbReference>
<evidence type="ECO:0000313" key="5">
    <source>
        <dbReference type="EMBL" id="CAK0846140.1"/>
    </source>
</evidence>
<dbReference type="Gene3D" id="3.80.10.10">
    <property type="entry name" value="Ribonuclease Inhibitor"/>
    <property type="match status" value="1"/>
</dbReference>
<evidence type="ECO:0000313" key="6">
    <source>
        <dbReference type="Proteomes" id="UP001189429"/>
    </source>
</evidence>
<gene>
    <name evidence="5" type="ORF">PCOR1329_LOCUS39730</name>
</gene>
<evidence type="ECO:0000256" key="4">
    <source>
        <dbReference type="SAM" id="MobiDB-lite"/>
    </source>
</evidence>
<feature type="region of interest" description="Disordered" evidence="4">
    <location>
        <begin position="1"/>
        <end position="62"/>
    </location>
</feature>
<organism evidence="5 6">
    <name type="scientific">Prorocentrum cordatum</name>
    <dbReference type="NCBI Taxonomy" id="2364126"/>
    <lineage>
        <taxon>Eukaryota</taxon>
        <taxon>Sar</taxon>
        <taxon>Alveolata</taxon>
        <taxon>Dinophyceae</taxon>
        <taxon>Prorocentrales</taxon>
        <taxon>Prorocentraceae</taxon>
        <taxon>Prorocentrum</taxon>
    </lineage>
</organism>
<proteinExistence type="predicted"/>
<evidence type="ECO:0000256" key="1">
    <source>
        <dbReference type="ARBA" id="ARBA00022468"/>
    </source>
</evidence>
<dbReference type="SMART" id="SM00368">
    <property type="entry name" value="LRR_RI"/>
    <property type="match status" value="6"/>
</dbReference>
<keyword evidence="1" id="KW-0343">GTPase activation</keyword>
<keyword evidence="6" id="KW-1185">Reference proteome</keyword>
<dbReference type="InterPro" id="IPR001611">
    <property type="entry name" value="Leu-rich_rpt"/>
</dbReference>
<name>A0ABN9TJJ5_9DINO</name>
<evidence type="ECO:0000256" key="2">
    <source>
        <dbReference type="ARBA" id="ARBA00022614"/>
    </source>
</evidence>
<dbReference type="PANTHER" id="PTHR24113">
    <property type="entry name" value="RAN GTPASE-ACTIVATING PROTEIN 1"/>
    <property type="match status" value="1"/>
</dbReference>
<dbReference type="EMBL" id="CAUYUJ010014798">
    <property type="protein sequence ID" value="CAK0846140.1"/>
    <property type="molecule type" value="Genomic_DNA"/>
</dbReference>
<feature type="compositionally biased region" description="Low complexity" evidence="4">
    <location>
        <begin position="45"/>
        <end position="56"/>
    </location>
</feature>
<sequence>GALSRHARAPASQRPEAPGLRAIGRGAPPRRRLGEQQPRSPGDRSAAMQSASSSSSVLDVSGGNIGDDGAARVAEVLQQGRKLEEVRLDLNGISDAAIPQLARSLRGCPSLKKLSLRGNAICDDGAAVLAAALAGGRCTARELDLSQNAIGDKGAAALGEALEGNAALKRLHLADNAISDAGAVRLVKALGVNRTLADLDLEANRITPPVVEHLSEAARGLGKSVRRGDASTKGATVRDRRLLGLVRGSAAISLDVVRCTSQHIDPFHYQAFSPASGNFGKDKMRGEDDEQKGAKKALKQDHDVDMTTQGGAKLRLVKSTLLDTFTMPMEHPVLQELQKVTDKGKTAVATARCEDAEALWLLGRPAANLAVTHLEALTTCDIRGALKQDIQGYFANVQPPLGDATVTKTDLELDIQAVKVEPCFHATTRKFTMAAPR</sequence>
<dbReference type="Pfam" id="PF13516">
    <property type="entry name" value="LRR_6"/>
    <property type="match status" value="4"/>
</dbReference>
<accession>A0ABN9TJJ5</accession>
<feature type="compositionally biased region" description="Low complexity" evidence="4">
    <location>
        <begin position="17"/>
        <end position="27"/>
    </location>
</feature>
<feature type="region of interest" description="Disordered" evidence="4">
    <location>
        <begin position="278"/>
        <end position="304"/>
    </location>
</feature>
<dbReference type="SUPFAM" id="SSF52047">
    <property type="entry name" value="RNI-like"/>
    <property type="match status" value="1"/>
</dbReference>
<dbReference type="Proteomes" id="UP001189429">
    <property type="component" value="Unassembled WGS sequence"/>
</dbReference>
<evidence type="ECO:0000256" key="3">
    <source>
        <dbReference type="ARBA" id="ARBA00022737"/>
    </source>
</evidence>